<proteinExistence type="predicted"/>
<evidence type="ECO:0000259" key="4">
    <source>
        <dbReference type="PROSITE" id="PS50987"/>
    </source>
</evidence>
<dbReference type="AlphaFoldDB" id="A0A0Q9XXV1"/>
<dbReference type="Pfam" id="PF01022">
    <property type="entry name" value="HTH_5"/>
    <property type="match status" value="1"/>
</dbReference>
<dbReference type="InterPro" id="IPR051081">
    <property type="entry name" value="HTH_MetalResp_TranReg"/>
</dbReference>
<dbReference type="PANTHER" id="PTHR33154">
    <property type="entry name" value="TRANSCRIPTIONAL REGULATOR, ARSR FAMILY"/>
    <property type="match status" value="1"/>
</dbReference>
<gene>
    <name evidence="5" type="ORF">ACA29_08750</name>
</gene>
<dbReference type="InterPro" id="IPR036388">
    <property type="entry name" value="WH-like_DNA-bd_sf"/>
</dbReference>
<dbReference type="GO" id="GO:0003700">
    <property type="term" value="F:DNA-binding transcription factor activity"/>
    <property type="evidence" value="ECO:0007669"/>
    <property type="project" value="InterPro"/>
</dbReference>
<dbReference type="SUPFAM" id="SSF46785">
    <property type="entry name" value="Winged helix' DNA-binding domain"/>
    <property type="match status" value="1"/>
</dbReference>
<keyword evidence="3" id="KW-0804">Transcription</keyword>
<sequence length="123" mass="14450">MNTEVTIDMQRASQLLKLLGDQTRLTMMKLLQSHVMKLLQSHDCCVCEFVEIFKMSQPAISQHLRKLRDIELVKEERKGQWIFFSINENHDDFRFIQSILEQLPEQNESIAELEAQGLRISCN</sequence>
<evidence type="ECO:0000256" key="3">
    <source>
        <dbReference type="ARBA" id="ARBA00023163"/>
    </source>
</evidence>
<evidence type="ECO:0000313" key="6">
    <source>
        <dbReference type="Proteomes" id="UP000053881"/>
    </source>
</evidence>
<evidence type="ECO:0000313" key="5">
    <source>
        <dbReference type="EMBL" id="KRG13414.1"/>
    </source>
</evidence>
<dbReference type="PROSITE" id="PS50987">
    <property type="entry name" value="HTH_ARSR_2"/>
    <property type="match status" value="1"/>
</dbReference>
<dbReference type="CDD" id="cd00090">
    <property type="entry name" value="HTH_ARSR"/>
    <property type="match status" value="1"/>
</dbReference>
<protein>
    <submittedName>
        <fullName evidence="5">ArsR family transcriptional regulator</fullName>
    </submittedName>
</protein>
<feature type="domain" description="HTH arsR-type" evidence="4">
    <location>
        <begin position="4"/>
        <end position="106"/>
    </location>
</feature>
<dbReference type="GO" id="GO:0003677">
    <property type="term" value="F:DNA binding"/>
    <property type="evidence" value="ECO:0007669"/>
    <property type="project" value="UniProtKB-KW"/>
</dbReference>
<reference evidence="5 6" key="1">
    <citation type="submission" date="2015-06" db="EMBL/GenBank/DDBJ databases">
        <title>Genome sequencing project of Bacillus galactosidilyticus PL133.</title>
        <authorList>
            <person name="Gaiero J."/>
            <person name="Nicol R."/>
            <person name="Habash M."/>
        </authorList>
    </citation>
    <scope>NUCLEOTIDE SEQUENCE [LARGE SCALE GENOMIC DNA]</scope>
    <source>
        <strain evidence="5 6">PL133</strain>
    </source>
</reference>
<evidence type="ECO:0000256" key="2">
    <source>
        <dbReference type="ARBA" id="ARBA00023125"/>
    </source>
</evidence>
<dbReference type="PANTHER" id="PTHR33154:SF18">
    <property type="entry name" value="ARSENICAL RESISTANCE OPERON REPRESSOR"/>
    <property type="match status" value="1"/>
</dbReference>
<organism evidence="5 6">
    <name type="scientific">Lederbergia galactosidilytica</name>
    <dbReference type="NCBI Taxonomy" id="217031"/>
    <lineage>
        <taxon>Bacteria</taxon>
        <taxon>Bacillati</taxon>
        <taxon>Bacillota</taxon>
        <taxon>Bacilli</taxon>
        <taxon>Bacillales</taxon>
        <taxon>Bacillaceae</taxon>
        <taxon>Lederbergia</taxon>
    </lineage>
</organism>
<dbReference type="EMBL" id="LGPB01000077">
    <property type="protein sequence ID" value="KRG13414.1"/>
    <property type="molecule type" value="Genomic_DNA"/>
</dbReference>
<name>A0A0Q9XXV1_9BACI</name>
<dbReference type="InterPro" id="IPR011991">
    <property type="entry name" value="ArsR-like_HTH"/>
</dbReference>
<keyword evidence="1" id="KW-0805">Transcription regulation</keyword>
<comment type="caution">
    <text evidence="5">The sequence shown here is derived from an EMBL/GenBank/DDBJ whole genome shotgun (WGS) entry which is preliminary data.</text>
</comment>
<accession>A0A0Q9XXV1</accession>
<dbReference type="InterPro" id="IPR036390">
    <property type="entry name" value="WH_DNA-bd_sf"/>
</dbReference>
<dbReference type="Proteomes" id="UP000053881">
    <property type="component" value="Unassembled WGS sequence"/>
</dbReference>
<dbReference type="SMART" id="SM00418">
    <property type="entry name" value="HTH_ARSR"/>
    <property type="match status" value="1"/>
</dbReference>
<evidence type="ECO:0000256" key="1">
    <source>
        <dbReference type="ARBA" id="ARBA00023015"/>
    </source>
</evidence>
<dbReference type="Gene3D" id="1.10.10.10">
    <property type="entry name" value="Winged helix-like DNA-binding domain superfamily/Winged helix DNA-binding domain"/>
    <property type="match status" value="1"/>
</dbReference>
<keyword evidence="2" id="KW-0238">DNA-binding</keyword>
<dbReference type="PATRIC" id="fig|217031.4.peg.2877"/>
<dbReference type="InterPro" id="IPR001845">
    <property type="entry name" value="HTH_ArsR_DNA-bd_dom"/>
</dbReference>
<dbReference type="NCBIfam" id="NF033788">
    <property type="entry name" value="HTH_metalloreg"/>
    <property type="match status" value="1"/>
</dbReference>